<dbReference type="InterPro" id="IPR051933">
    <property type="entry name" value="Resuscitation_pf_RpfB"/>
</dbReference>
<feature type="domain" description="3D" evidence="3">
    <location>
        <begin position="101"/>
        <end position="161"/>
    </location>
</feature>
<keyword evidence="5" id="KW-1185">Reference proteome</keyword>
<dbReference type="Proteomes" id="UP001223586">
    <property type="component" value="Unassembled WGS sequence"/>
</dbReference>
<sequence>MAVQLLSAPPSIEAAELARSVAPNAQIWRQQAEERKREIEALRLENEQLQAEIALLQAEIENAGWYPFEATAYTADCMGCIGITKTGINVKDTEYYEDKRIVAVDPRIIPLGSTLEVQLANGTQFKATAQDIGGLIKGRIIDVLVENEDTAKQFGRQAVSIRMKEGV</sequence>
<dbReference type="Gene3D" id="2.40.40.10">
    <property type="entry name" value="RlpA-like domain"/>
    <property type="match status" value="1"/>
</dbReference>
<evidence type="ECO:0000256" key="2">
    <source>
        <dbReference type="SAM" id="Coils"/>
    </source>
</evidence>
<proteinExistence type="predicted"/>
<evidence type="ECO:0000313" key="4">
    <source>
        <dbReference type="EMBL" id="MDQ0174409.1"/>
    </source>
</evidence>
<dbReference type="PANTHER" id="PTHR39160:SF6">
    <property type="entry name" value="CELL WALL-BINDING PROTEIN YOCH"/>
    <property type="match status" value="1"/>
</dbReference>
<dbReference type="Pfam" id="PF06725">
    <property type="entry name" value="3D"/>
    <property type="match status" value="1"/>
</dbReference>
<dbReference type="SUPFAM" id="SSF75704">
    <property type="entry name" value="Mitotic arrest deficient-like 1, Mad1"/>
    <property type="match status" value="1"/>
</dbReference>
<dbReference type="SUPFAM" id="SSF50685">
    <property type="entry name" value="Barwin-like endoglucanases"/>
    <property type="match status" value="1"/>
</dbReference>
<evidence type="ECO:0000259" key="3">
    <source>
        <dbReference type="Pfam" id="PF06725"/>
    </source>
</evidence>
<feature type="coiled-coil region" evidence="2">
    <location>
        <begin position="25"/>
        <end position="61"/>
    </location>
</feature>
<reference evidence="4 5" key="1">
    <citation type="submission" date="2023-07" db="EMBL/GenBank/DDBJ databases">
        <title>Genomic Encyclopedia of Type Strains, Phase IV (KMG-IV): sequencing the most valuable type-strain genomes for metagenomic binning, comparative biology and taxonomic classification.</title>
        <authorList>
            <person name="Goeker M."/>
        </authorList>
    </citation>
    <scope>NUCLEOTIDE SEQUENCE [LARGE SCALE GENOMIC DNA]</scope>
    <source>
        <strain evidence="4 5">DSM 23837</strain>
    </source>
</reference>
<name>A0ABT9WMS7_9BACI</name>
<evidence type="ECO:0000313" key="5">
    <source>
        <dbReference type="Proteomes" id="UP001223586"/>
    </source>
</evidence>
<gene>
    <name evidence="4" type="ORF">J2S08_000240</name>
</gene>
<evidence type="ECO:0000256" key="1">
    <source>
        <dbReference type="ARBA" id="ARBA00022729"/>
    </source>
</evidence>
<dbReference type="InterPro" id="IPR036908">
    <property type="entry name" value="RlpA-like_sf"/>
</dbReference>
<keyword evidence="1" id="KW-0732">Signal</keyword>
<keyword evidence="2" id="KW-0175">Coiled coil</keyword>
<dbReference type="EMBL" id="JAUSTT010000001">
    <property type="protein sequence ID" value="MDQ0174409.1"/>
    <property type="molecule type" value="Genomic_DNA"/>
</dbReference>
<protein>
    <submittedName>
        <fullName evidence="4">3D (Asp-Asp-Asp) domain-containing protein</fullName>
    </submittedName>
</protein>
<accession>A0ABT9WMS7</accession>
<dbReference type="InterPro" id="IPR059180">
    <property type="entry name" value="3D_YorM"/>
</dbReference>
<dbReference type="PANTHER" id="PTHR39160">
    <property type="entry name" value="CELL WALL-BINDING PROTEIN YOCH"/>
    <property type="match status" value="1"/>
</dbReference>
<dbReference type="InterPro" id="IPR010611">
    <property type="entry name" value="3D_dom"/>
</dbReference>
<comment type="caution">
    <text evidence="4">The sequence shown here is derived from an EMBL/GenBank/DDBJ whole genome shotgun (WGS) entry which is preliminary data.</text>
</comment>
<organism evidence="4 5">
    <name type="scientific">Bacillus chungangensis</name>
    <dbReference type="NCBI Taxonomy" id="587633"/>
    <lineage>
        <taxon>Bacteria</taxon>
        <taxon>Bacillati</taxon>
        <taxon>Bacillota</taxon>
        <taxon>Bacilli</taxon>
        <taxon>Bacillales</taxon>
        <taxon>Bacillaceae</taxon>
        <taxon>Bacillus</taxon>
    </lineage>
</organism>
<dbReference type="CDD" id="cd14667">
    <property type="entry name" value="3D_containing_proteins"/>
    <property type="match status" value="1"/>
</dbReference>